<dbReference type="AlphaFoldDB" id="A0A7W5BCL6"/>
<organism evidence="2 3">
    <name type="scientific">Pseudoduganella violacea</name>
    <dbReference type="NCBI Taxonomy" id="1715466"/>
    <lineage>
        <taxon>Bacteria</taxon>
        <taxon>Pseudomonadati</taxon>
        <taxon>Pseudomonadota</taxon>
        <taxon>Betaproteobacteria</taxon>
        <taxon>Burkholderiales</taxon>
        <taxon>Oxalobacteraceae</taxon>
        <taxon>Telluria group</taxon>
        <taxon>Pseudoduganella</taxon>
    </lineage>
</organism>
<comment type="caution">
    <text evidence="2">The sequence shown here is derived from an EMBL/GenBank/DDBJ whole genome shotgun (WGS) entry which is preliminary data.</text>
</comment>
<evidence type="ECO:0000313" key="2">
    <source>
        <dbReference type="EMBL" id="MBB3120719.1"/>
    </source>
</evidence>
<evidence type="ECO:0000313" key="3">
    <source>
        <dbReference type="Proteomes" id="UP000541535"/>
    </source>
</evidence>
<dbReference type="Proteomes" id="UP000541535">
    <property type="component" value="Unassembled WGS sequence"/>
</dbReference>
<protein>
    <submittedName>
        <fullName evidence="2">Putative membrane-anchored protein</fullName>
    </submittedName>
</protein>
<proteinExistence type="predicted"/>
<keyword evidence="3" id="KW-1185">Reference proteome</keyword>
<feature type="transmembrane region" description="Helical" evidence="1">
    <location>
        <begin position="419"/>
        <end position="436"/>
    </location>
</feature>
<keyword evidence="1" id="KW-0472">Membrane</keyword>
<gene>
    <name evidence="2" type="ORF">FHS03_003789</name>
</gene>
<keyword evidence="1" id="KW-0812">Transmembrane</keyword>
<dbReference type="EMBL" id="JACHXD010000011">
    <property type="protein sequence ID" value="MBB3120719.1"/>
    <property type="molecule type" value="Genomic_DNA"/>
</dbReference>
<name>A0A7W5BCL6_9BURK</name>
<keyword evidence="1" id="KW-1133">Transmembrane helix</keyword>
<accession>A0A7W5BCL6</accession>
<evidence type="ECO:0000256" key="1">
    <source>
        <dbReference type="SAM" id="Phobius"/>
    </source>
</evidence>
<dbReference type="Pfam" id="PF11902">
    <property type="entry name" value="DUF3422"/>
    <property type="match status" value="1"/>
</dbReference>
<reference evidence="2 3" key="1">
    <citation type="submission" date="2020-08" db="EMBL/GenBank/DDBJ databases">
        <title>Genomic Encyclopedia of Type Strains, Phase III (KMG-III): the genomes of soil and plant-associated and newly described type strains.</title>
        <authorList>
            <person name="Whitman W."/>
        </authorList>
    </citation>
    <scope>NUCLEOTIDE SEQUENCE [LARGE SCALE GENOMIC DNA]</scope>
    <source>
        <strain evidence="2 3">CECT 8897</strain>
    </source>
</reference>
<dbReference type="InterPro" id="IPR021830">
    <property type="entry name" value="DUF3422"/>
</dbReference>
<dbReference type="RefSeq" id="WP_183442486.1">
    <property type="nucleotide sequence ID" value="NZ_JACHXD010000011.1"/>
</dbReference>
<sequence length="446" mass="49212">MTIVYSSLNHALRVPLAAEIHSRPFLKLDAPELVSHFAVYADPDQQTSNAGAQHALLADLCAHFGVAAPGADASYFFHDFGRFRLKWELHTEFATYTFAEHVEHSPPLAQSFESMPIRHLPQQWLLGLYGKLMVAAHVALDRSAASSEVFAKALQSVFESAGLAGSQLQHGGELWTDFVIQSDGFSRFVIREGAMRQQQAGRLVQRVLEIETYRMMAMLGLPYARQATPALNAIEGQLVTLAAAMVQSDGAAGDGMATDGAVEQALLEQITHLAARIEKLSLENSYRFAASKAYFRLVNARIEELRESRMEGIPMVQEFMDRRLRPAMDTCQAVARRQEALARRIANSNDLLRTRVGIVQEAQNRQILQSLNARALQQLRLQQAVEGLSVAAISYYVIGLAGYSAKGAKAVGWVGSPELVMGILVPFVAAAVWLSLRNMHKRLRKS</sequence>